<dbReference type="PANTHER" id="PTHR37534">
    <property type="entry name" value="TRANSCRIPTIONAL ACTIVATOR PROTEIN UGA3"/>
    <property type="match status" value="1"/>
</dbReference>
<dbReference type="InterPro" id="IPR001138">
    <property type="entry name" value="Zn2Cys6_DnaBD"/>
</dbReference>
<sequence length="270" mass="30008">MTDSIAYSATNQYLPPPAQYYPAQPIGHGHVHVVSQPIRSEQSQQRKRPKYTRSKTGCLTCRVKKIKCDETKPNCMRCTHGQRDCTWPEGVPARKKTAAKKDSPIDGRPSTASSSASSTPPTRDPTPPRRGTLDMGLLPMASRRSSDPYLQLHPMPAEPDPSRRTYLNNDRASVYSHHPNGSNVLTMIPEATSYPTQPRYDQHAYSSATASIQSSRHIMSTGFRPMSHHQAVNQWNPSPDSMDPYVSSFASLSERALVGHAPPNDSHTRY</sequence>
<dbReference type="Proteomes" id="UP000242287">
    <property type="component" value="Unassembled WGS sequence"/>
</dbReference>
<dbReference type="EMBL" id="KZ301972">
    <property type="protein sequence ID" value="PFH53798.1"/>
    <property type="molecule type" value="Genomic_DNA"/>
</dbReference>
<dbReference type="AlphaFoldDB" id="A0A2A9NUL6"/>
<proteinExistence type="predicted"/>
<dbReference type="SUPFAM" id="SSF57701">
    <property type="entry name" value="Zn2/Cys6 DNA-binding domain"/>
    <property type="match status" value="1"/>
</dbReference>
<feature type="region of interest" description="Disordered" evidence="2">
    <location>
        <begin position="79"/>
        <end position="164"/>
    </location>
</feature>
<dbReference type="STRING" id="703135.A0A2A9NUL6"/>
<dbReference type="OrthoDB" id="5419315at2759"/>
<evidence type="ECO:0000259" key="3">
    <source>
        <dbReference type="PROSITE" id="PS50048"/>
    </source>
</evidence>
<evidence type="ECO:0000256" key="2">
    <source>
        <dbReference type="SAM" id="MobiDB-lite"/>
    </source>
</evidence>
<dbReference type="GO" id="GO:0000981">
    <property type="term" value="F:DNA-binding transcription factor activity, RNA polymerase II-specific"/>
    <property type="evidence" value="ECO:0007669"/>
    <property type="project" value="InterPro"/>
</dbReference>
<gene>
    <name evidence="4" type="ORF">AMATHDRAFT_54308</name>
</gene>
<dbReference type="InterPro" id="IPR036864">
    <property type="entry name" value="Zn2-C6_fun-type_DNA-bd_sf"/>
</dbReference>
<reference evidence="4 5" key="1">
    <citation type="submission" date="2014-02" db="EMBL/GenBank/DDBJ databases">
        <title>Transposable element dynamics among asymbiotic and ectomycorrhizal Amanita fungi.</title>
        <authorList>
            <consortium name="DOE Joint Genome Institute"/>
            <person name="Hess J."/>
            <person name="Skrede I."/>
            <person name="Wolfe B."/>
            <person name="LaButti K."/>
            <person name="Ohm R.A."/>
            <person name="Grigoriev I.V."/>
            <person name="Pringle A."/>
        </authorList>
    </citation>
    <scope>NUCLEOTIDE SEQUENCE [LARGE SCALE GENOMIC DNA]</scope>
    <source>
        <strain evidence="4 5">SKay4041</strain>
    </source>
</reference>
<dbReference type="GO" id="GO:0045944">
    <property type="term" value="P:positive regulation of transcription by RNA polymerase II"/>
    <property type="evidence" value="ECO:0007669"/>
    <property type="project" value="TreeGrafter"/>
</dbReference>
<dbReference type="GO" id="GO:0000976">
    <property type="term" value="F:transcription cis-regulatory region binding"/>
    <property type="evidence" value="ECO:0007669"/>
    <property type="project" value="TreeGrafter"/>
</dbReference>
<evidence type="ECO:0000256" key="1">
    <source>
        <dbReference type="ARBA" id="ARBA00023242"/>
    </source>
</evidence>
<accession>A0A2A9NUL6</accession>
<keyword evidence="5" id="KW-1185">Reference proteome</keyword>
<dbReference type="Pfam" id="PF00172">
    <property type="entry name" value="Zn_clus"/>
    <property type="match status" value="1"/>
</dbReference>
<name>A0A2A9NUL6_9AGAR</name>
<evidence type="ECO:0000313" key="4">
    <source>
        <dbReference type="EMBL" id="PFH53798.1"/>
    </source>
</evidence>
<dbReference type="PANTHER" id="PTHR37534:SF7">
    <property type="entry name" value="TRANSCRIPTIONAL ACTIVATOR PROTEIN UGA3"/>
    <property type="match status" value="1"/>
</dbReference>
<dbReference type="PROSITE" id="PS00463">
    <property type="entry name" value="ZN2_CY6_FUNGAL_1"/>
    <property type="match status" value="1"/>
</dbReference>
<dbReference type="Gene3D" id="4.10.240.10">
    <property type="entry name" value="Zn(2)-C6 fungal-type DNA-binding domain"/>
    <property type="match status" value="1"/>
</dbReference>
<feature type="compositionally biased region" description="Low complexity" evidence="2">
    <location>
        <begin position="106"/>
        <end position="121"/>
    </location>
</feature>
<dbReference type="PROSITE" id="PS50048">
    <property type="entry name" value="ZN2_CY6_FUNGAL_2"/>
    <property type="match status" value="1"/>
</dbReference>
<dbReference type="GO" id="GO:0005634">
    <property type="term" value="C:nucleus"/>
    <property type="evidence" value="ECO:0007669"/>
    <property type="project" value="TreeGrafter"/>
</dbReference>
<keyword evidence="1" id="KW-0539">Nucleus</keyword>
<dbReference type="CDD" id="cd00067">
    <property type="entry name" value="GAL4"/>
    <property type="match status" value="1"/>
</dbReference>
<organism evidence="4 5">
    <name type="scientific">Amanita thiersii Skay4041</name>
    <dbReference type="NCBI Taxonomy" id="703135"/>
    <lineage>
        <taxon>Eukaryota</taxon>
        <taxon>Fungi</taxon>
        <taxon>Dikarya</taxon>
        <taxon>Basidiomycota</taxon>
        <taxon>Agaricomycotina</taxon>
        <taxon>Agaricomycetes</taxon>
        <taxon>Agaricomycetidae</taxon>
        <taxon>Agaricales</taxon>
        <taxon>Pluteineae</taxon>
        <taxon>Amanitaceae</taxon>
        <taxon>Amanita</taxon>
    </lineage>
</organism>
<dbReference type="GO" id="GO:0008270">
    <property type="term" value="F:zinc ion binding"/>
    <property type="evidence" value="ECO:0007669"/>
    <property type="project" value="InterPro"/>
</dbReference>
<dbReference type="SMART" id="SM00066">
    <property type="entry name" value="GAL4"/>
    <property type="match status" value="1"/>
</dbReference>
<protein>
    <recommendedName>
        <fullName evidence="3">Zn(2)-C6 fungal-type domain-containing protein</fullName>
    </recommendedName>
</protein>
<evidence type="ECO:0000313" key="5">
    <source>
        <dbReference type="Proteomes" id="UP000242287"/>
    </source>
</evidence>
<feature type="domain" description="Zn(2)-C6 fungal-type" evidence="3">
    <location>
        <begin position="57"/>
        <end position="87"/>
    </location>
</feature>